<evidence type="ECO:0000313" key="3">
    <source>
        <dbReference type="Proteomes" id="UP000247498"/>
    </source>
</evidence>
<comment type="caution">
    <text evidence="2">The sequence shown here is derived from an EMBL/GenBank/DDBJ whole genome shotgun (WGS) entry which is preliminary data.</text>
</comment>
<dbReference type="EMBL" id="BDRX01000011">
    <property type="protein sequence ID" value="GBF89607.1"/>
    <property type="molecule type" value="Genomic_DNA"/>
</dbReference>
<keyword evidence="3" id="KW-1185">Reference proteome</keyword>
<organism evidence="2 3">
    <name type="scientific">Raphidocelis subcapitata</name>
    <dbReference type="NCBI Taxonomy" id="307507"/>
    <lineage>
        <taxon>Eukaryota</taxon>
        <taxon>Viridiplantae</taxon>
        <taxon>Chlorophyta</taxon>
        <taxon>core chlorophytes</taxon>
        <taxon>Chlorophyceae</taxon>
        <taxon>CS clade</taxon>
        <taxon>Sphaeropleales</taxon>
        <taxon>Selenastraceae</taxon>
        <taxon>Raphidocelis</taxon>
    </lineage>
</organism>
<protein>
    <recommendedName>
        <fullName evidence="4">Granulins domain-containing protein</fullName>
    </recommendedName>
</protein>
<dbReference type="InParanoid" id="A0A2V0NXF5"/>
<dbReference type="AlphaFoldDB" id="A0A2V0NXF5"/>
<proteinExistence type="predicted"/>
<evidence type="ECO:0000313" key="2">
    <source>
        <dbReference type="EMBL" id="GBF89607.1"/>
    </source>
</evidence>
<evidence type="ECO:0008006" key="4">
    <source>
        <dbReference type="Google" id="ProtNLM"/>
    </source>
</evidence>
<name>A0A2V0NXF5_9CHLO</name>
<feature type="chain" id="PRO_5015923728" description="Granulins domain-containing protein" evidence="1">
    <location>
        <begin position="32"/>
        <end position="122"/>
    </location>
</feature>
<keyword evidence="1" id="KW-0732">Signal</keyword>
<sequence>MAINRASPAWVRAARLVLGLLLAAAAPSALGQATCSANSNCVTGKCCNTLATSPSTCVTGPFVDGVQVCGCAKLKGLACPAEKPFCCGSSDTCVADLAECPCMDSNQWVELRLPNWVLLPED</sequence>
<accession>A0A2V0NXF5</accession>
<gene>
    <name evidence="2" type="ORF">Rsub_02325</name>
</gene>
<evidence type="ECO:0000256" key="1">
    <source>
        <dbReference type="SAM" id="SignalP"/>
    </source>
</evidence>
<feature type="signal peptide" evidence="1">
    <location>
        <begin position="1"/>
        <end position="31"/>
    </location>
</feature>
<reference evidence="2 3" key="1">
    <citation type="journal article" date="2018" name="Sci. Rep.">
        <title>Raphidocelis subcapitata (=Pseudokirchneriella subcapitata) provides an insight into genome evolution and environmental adaptations in the Sphaeropleales.</title>
        <authorList>
            <person name="Suzuki S."/>
            <person name="Yamaguchi H."/>
            <person name="Nakajima N."/>
            <person name="Kawachi M."/>
        </authorList>
    </citation>
    <scope>NUCLEOTIDE SEQUENCE [LARGE SCALE GENOMIC DNA]</scope>
    <source>
        <strain evidence="2 3">NIES-35</strain>
    </source>
</reference>
<dbReference type="Proteomes" id="UP000247498">
    <property type="component" value="Unassembled WGS sequence"/>
</dbReference>